<feature type="transmembrane region" description="Helical" evidence="9">
    <location>
        <begin position="322"/>
        <end position="347"/>
    </location>
</feature>
<feature type="region of interest" description="Disordered" evidence="8">
    <location>
        <begin position="272"/>
        <end position="292"/>
    </location>
</feature>
<dbReference type="GO" id="GO:0015099">
    <property type="term" value="F:nickel cation transmembrane transporter activity"/>
    <property type="evidence" value="ECO:0007669"/>
    <property type="project" value="InterPro"/>
</dbReference>
<feature type="transmembrane region" description="Helical" evidence="9">
    <location>
        <begin position="92"/>
        <end position="115"/>
    </location>
</feature>
<keyword evidence="4" id="KW-0533">Nickel</keyword>
<dbReference type="GO" id="GO:0005886">
    <property type="term" value="C:plasma membrane"/>
    <property type="evidence" value="ECO:0007669"/>
    <property type="project" value="InterPro"/>
</dbReference>
<evidence type="ECO:0000256" key="7">
    <source>
        <dbReference type="ARBA" id="ARBA00023136"/>
    </source>
</evidence>
<evidence type="ECO:0000256" key="1">
    <source>
        <dbReference type="ARBA" id="ARBA00004127"/>
    </source>
</evidence>
<feature type="transmembrane region" description="Helical" evidence="9">
    <location>
        <begin position="489"/>
        <end position="509"/>
    </location>
</feature>
<feature type="region of interest" description="Disordered" evidence="8">
    <location>
        <begin position="1"/>
        <end position="68"/>
    </location>
</feature>
<evidence type="ECO:0000256" key="3">
    <source>
        <dbReference type="ARBA" id="ARBA00022448"/>
    </source>
</evidence>
<gene>
    <name evidence="10" type="ORF">BZ3500_MVSOF-1268-A1-R1_CHR10-1G02633</name>
</gene>
<dbReference type="AlphaFoldDB" id="A0A2X0NEU3"/>
<dbReference type="OrthoDB" id="5197598at2759"/>
<feature type="compositionally biased region" description="Polar residues" evidence="8">
    <location>
        <begin position="32"/>
        <end position="42"/>
    </location>
</feature>
<dbReference type="PANTHER" id="PTHR31611">
    <property type="entry name" value="HIGH-AFFINITY NICKEL TRANSPORT PROTEIN NIC1"/>
    <property type="match status" value="1"/>
</dbReference>
<dbReference type="EMBL" id="FMWP01000116">
    <property type="protein sequence ID" value="SDA01405.1"/>
    <property type="molecule type" value="Genomic_DNA"/>
</dbReference>
<dbReference type="Pfam" id="PF03824">
    <property type="entry name" value="NicO"/>
    <property type="match status" value="2"/>
</dbReference>
<evidence type="ECO:0000256" key="2">
    <source>
        <dbReference type="ARBA" id="ARBA00010892"/>
    </source>
</evidence>
<dbReference type="PANTHER" id="PTHR31611:SF0">
    <property type="entry name" value="HIGH-AFFINITY NICKEL TRANSPORT PROTEIN NIC1"/>
    <property type="match status" value="1"/>
</dbReference>
<evidence type="ECO:0000256" key="9">
    <source>
        <dbReference type="SAM" id="Phobius"/>
    </source>
</evidence>
<accession>A0A2X0NEU3</accession>
<organism evidence="10 11">
    <name type="scientific">Microbotryum saponariae</name>
    <dbReference type="NCBI Taxonomy" id="289078"/>
    <lineage>
        <taxon>Eukaryota</taxon>
        <taxon>Fungi</taxon>
        <taxon>Dikarya</taxon>
        <taxon>Basidiomycota</taxon>
        <taxon>Pucciniomycotina</taxon>
        <taxon>Microbotryomycetes</taxon>
        <taxon>Microbotryales</taxon>
        <taxon>Microbotryaceae</taxon>
        <taxon>Microbotryum</taxon>
    </lineage>
</organism>
<keyword evidence="6 9" id="KW-1133">Transmembrane helix</keyword>
<sequence length="564" mass="61370">MIEVAPRMRTISPSFSTSRPCPSSSKALLPRTKSSPMMSSLSKEAIDPPPSTSSSPTPGDCPTPARPSEPSLIARLQHEWQSRRVSLFGRSVLVLVGELVVNVLLWGVALALFVGDQGRRGILSLCLIAWTLGLRHGLDMDHIVAIDNVTRNLVALGRLPVTVGLFFSLGHSTIVVAATIAIVIATSAIDKMDNVSAIGGVFGVSISASFLLLLALINSAILFATLREARKVSEDSVREPEKVGQEPHHPFLPQRRNAAAAAATITRVGVPETPSKDLEAQPDFRATSPVPSAAPARLPTTTCLTRLGRPLFALINRPYKMYFIGVLFGLGFDTASEITLLGISALARRQSISSDGSLRAGIKTSEILILPLLFTAGMTLVDSIDNIGMCWGYSWERFREKKRWKWWVREGEEESVELGVLGTADEEGLLRISTVLTILSIVLALLISITEFMGLALEKCTACAQAADTSPNLDGRWWRFWGTANDNSGYLGAGVVALFIVVFASWYLITRGLRKRRQRKHLHSDEDEKIEGIEGVRVTEHVEVHTSAHSSPRFERTTTGFSTG</sequence>
<keyword evidence="5 9" id="KW-0812">Transmembrane</keyword>
<keyword evidence="7 9" id="KW-0472">Membrane</keyword>
<dbReference type="STRING" id="289078.A0A2X0NEU3"/>
<evidence type="ECO:0000256" key="6">
    <source>
        <dbReference type="ARBA" id="ARBA00022989"/>
    </source>
</evidence>
<proteinExistence type="inferred from homology"/>
<protein>
    <submittedName>
        <fullName evidence="10">BZ3500_MvSof-1268-A1-R1_Chr10-1g02633 protein</fullName>
    </submittedName>
</protein>
<dbReference type="GO" id="GO:0012505">
    <property type="term" value="C:endomembrane system"/>
    <property type="evidence" value="ECO:0007669"/>
    <property type="project" value="UniProtKB-SubCell"/>
</dbReference>
<evidence type="ECO:0000256" key="8">
    <source>
        <dbReference type="SAM" id="MobiDB-lite"/>
    </source>
</evidence>
<evidence type="ECO:0000313" key="10">
    <source>
        <dbReference type="EMBL" id="SDA01405.1"/>
    </source>
</evidence>
<feature type="compositionally biased region" description="Low complexity" evidence="8">
    <location>
        <begin position="12"/>
        <end position="25"/>
    </location>
</feature>
<reference evidence="11" key="1">
    <citation type="submission" date="2016-10" db="EMBL/GenBank/DDBJ databases">
        <authorList>
            <person name="Jeantristanb JTB J.-T."/>
            <person name="Ricardo R."/>
        </authorList>
    </citation>
    <scope>NUCLEOTIDE SEQUENCE [LARGE SCALE GENOMIC DNA]</scope>
</reference>
<dbReference type="Proteomes" id="UP000249723">
    <property type="component" value="Unassembled WGS sequence"/>
</dbReference>
<comment type="similarity">
    <text evidence="2">Belongs to the NiCoT transporter (TC 2.A.52) family.</text>
</comment>
<feature type="transmembrane region" description="Helical" evidence="9">
    <location>
        <begin position="197"/>
        <end position="224"/>
    </location>
</feature>
<dbReference type="InterPro" id="IPR004688">
    <property type="entry name" value="Ni/Co_transpt"/>
</dbReference>
<evidence type="ECO:0000313" key="11">
    <source>
        <dbReference type="Proteomes" id="UP000249723"/>
    </source>
</evidence>
<name>A0A2X0NEU3_9BASI</name>
<comment type="subcellular location">
    <subcellularLocation>
        <location evidence="1">Endomembrane system</location>
        <topology evidence="1">Multi-pass membrane protein</topology>
    </subcellularLocation>
</comment>
<keyword evidence="11" id="KW-1185">Reference proteome</keyword>
<evidence type="ECO:0000256" key="4">
    <source>
        <dbReference type="ARBA" id="ARBA00022596"/>
    </source>
</evidence>
<feature type="transmembrane region" description="Helical" evidence="9">
    <location>
        <begin position="159"/>
        <end position="185"/>
    </location>
</feature>
<evidence type="ECO:0000256" key="5">
    <source>
        <dbReference type="ARBA" id="ARBA00022692"/>
    </source>
</evidence>
<dbReference type="InterPro" id="IPR011541">
    <property type="entry name" value="Ni/Co_transpt_high_affinity"/>
</dbReference>
<keyword evidence="3" id="KW-0813">Transport</keyword>
<feature type="transmembrane region" description="Helical" evidence="9">
    <location>
        <begin position="429"/>
        <end position="449"/>
    </location>
</feature>